<name>A0A7G6E3V0_THEFR</name>
<keyword evidence="4" id="KW-1185">Reference proteome</keyword>
<organism evidence="3 4">
    <name type="scientific">Thermanaerosceptrum fracticalcis</name>
    <dbReference type="NCBI Taxonomy" id="1712410"/>
    <lineage>
        <taxon>Bacteria</taxon>
        <taxon>Bacillati</taxon>
        <taxon>Bacillota</taxon>
        <taxon>Clostridia</taxon>
        <taxon>Eubacteriales</taxon>
        <taxon>Peptococcaceae</taxon>
        <taxon>Thermanaerosceptrum</taxon>
    </lineage>
</organism>
<feature type="compositionally biased region" description="Polar residues" evidence="1">
    <location>
        <begin position="46"/>
        <end position="69"/>
    </location>
</feature>
<evidence type="ECO:0000256" key="1">
    <source>
        <dbReference type="SAM" id="MobiDB-lite"/>
    </source>
</evidence>
<evidence type="ECO:0000313" key="4">
    <source>
        <dbReference type="Proteomes" id="UP000515847"/>
    </source>
</evidence>
<proteinExistence type="predicted"/>
<keyword evidence="2" id="KW-0472">Membrane</keyword>
<protein>
    <submittedName>
        <fullName evidence="3">Uncharacterized protein</fullName>
    </submittedName>
</protein>
<evidence type="ECO:0000313" key="3">
    <source>
        <dbReference type="EMBL" id="QNB46754.1"/>
    </source>
</evidence>
<feature type="transmembrane region" description="Helical" evidence="2">
    <location>
        <begin position="94"/>
        <end position="113"/>
    </location>
</feature>
<dbReference type="EMBL" id="CP045798">
    <property type="protein sequence ID" value="QNB46754.1"/>
    <property type="molecule type" value="Genomic_DNA"/>
</dbReference>
<dbReference type="Proteomes" id="UP000515847">
    <property type="component" value="Chromosome"/>
</dbReference>
<dbReference type="KEGG" id="tfr:BR63_10815"/>
<feature type="compositionally biased region" description="Basic and acidic residues" evidence="1">
    <location>
        <begin position="71"/>
        <end position="81"/>
    </location>
</feature>
<sequence length="122" mass="12945">MEKKVMALILIMTLIVTVLPGITLAAGNDSHGSGSSHGTGDKNVKVNPNNNTQPVETHSGQEMTGNMTPMESHETADDHGGGGHGTKITERNYALLYVFLVINLAVLAIAGFLKYSRRTVVA</sequence>
<dbReference type="AlphaFoldDB" id="A0A7G6E3V0"/>
<gene>
    <name evidence="3" type="ORF">BR63_10815</name>
</gene>
<keyword evidence="2" id="KW-0812">Transmembrane</keyword>
<evidence type="ECO:0000256" key="2">
    <source>
        <dbReference type="SAM" id="Phobius"/>
    </source>
</evidence>
<keyword evidence="2" id="KW-1133">Transmembrane helix</keyword>
<reference evidence="3 4" key="1">
    <citation type="journal article" date="2019" name="Front. Microbiol.">
        <title>Thermoanaerosceptrum fracticalcis gen. nov. sp. nov., a Novel Fumarate-Fermenting Microorganism From a Deep Fractured Carbonate Aquifer of the US Great Basin.</title>
        <authorList>
            <person name="Hamilton-Brehm S.D."/>
            <person name="Stewart L.E."/>
            <person name="Zavarin M."/>
            <person name="Caldwell M."/>
            <person name="Lawson P.A."/>
            <person name="Onstott T.C."/>
            <person name="Grzymski J."/>
            <person name="Neveux I."/>
            <person name="Lollar B.S."/>
            <person name="Russell C.E."/>
            <person name="Moser D.P."/>
        </authorList>
    </citation>
    <scope>NUCLEOTIDE SEQUENCE [LARGE SCALE GENOMIC DNA]</scope>
    <source>
        <strain evidence="3 4">DRI-13</strain>
    </source>
</reference>
<feature type="region of interest" description="Disordered" evidence="1">
    <location>
        <begin position="29"/>
        <end position="84"/>
    </location>
</feature>
<dbReference type="RefSeq" id="WP_034420126.1">
    <property type="nucleotide sequence ID" value="NZ_CP045798.1"/>
</dbReference>
<accession>A0A7G6E3V0</accession>